<keyword evidence="1" id="KW-0812">Transmembrane</keyword>
<keyword evidence="2" id="KW-0808">Transferase</keyword>
<dbReference type="RefSeq" id="WP_339111538.1">
    <property type="nucleotide sequence ID" value="NZ_LN887294.1"/>
</dbReference>
<name>A0A0U5EZX5_LIMRT</name>
<sequence length="99" mass="11507">MLKKHPLALYITWIVALAVIPLPLIILTNSQLTADYEDLFAYDVGILAYVWWLIIIFLSTRPRWLEKYIGIPFNVFFACFVRRCSAGCCDCSQIFKSQR</sequence>
<keyword evidence="1" id="KW-0472">Membrane</keyword>
<organism evidence="2">
    <name type="scientific">Limosilactobacillus reuteri</name>
    <name type="common">Lactobacillus reuteri</name>
    <dbReference type="NCBI Taxonomy" id="1598"/>
    <lineage>
        <taxon>Bacteria</taxon>
        <taxon>Bacillati</taxon>
        <taxon>Bacillota</taxon>
        <taxon>Bacilli</taxon>
        <taxon>Lactobacillales</taxon>
        <taxon>Lactobacillaceae</taxon>
        <taxon>Limosilactobacillus</taxon>
    </lineage>
</organism>
<proteinExistence type="predicted"/>
<reference evidence="2" key="1">
    <citation type="submission" date="2015-10" db="EMBL/GenBank/DDBJ databases">
        <authorList>
            <person name="Gilbert D.G."/>
        </authorList>
    </citation>
    <scope>NUCLEOTIDE SEQUENCE</scope>
    <source>
        <strain evidence="2">Pg-3b</strain>
    </source>
</reference>
<dbReference type="EMBL" id="LN887294">
    <property type="protein sequence ID" value="CUR37868.1"/>
    <property type="molecule type" value="Genomic_DNA"/>
</dbReference>
<dbReference type="GO" id="GO:0016740">
    <property type="term" value="F:transferase activity"/>
    <property type="evidence" value="ECO:0007669"/>
    <property type="project" value="UniProtKB-KW"/>
</dbReference>
<accession>A0A0U5EZX5</accession>
<dbReference type="AlphaFoldDB" id="A0A0U5EZX5"/>
<protein>
    <submittedName>
        <fullName evidence="2">Acetyltransferase (Isoleucine patch superfamily)</fullName>
    </submittedName>
</protein>
<keyword evidence="1" id="KW-1133">Transmembrane helix</keyword>
<feature type="transmembrane region" description="Helical" evidence="1">
    <location>
        <begin position="39"/>
        <end position="58"/>
    </location>
</feature>
<feature type="transmembrane region" description="Helical" evidence="1">
    <location>
        <begin position="7"/>
        <end position="27"/>
    </location>
</feature>
<gene>
    <name evidence="2" type="ORF">LRLP16767_LRPG3B_01667</name>
</gene>
<evidence type="ECO:0000256" key="1">
    <source>
        <dbReference type="SAM" id="Phobius"/>
    </source>
</evidence>
<evidence type="ECO:0000313" key="2">
    <source>
        <dbReference type="EMBL" id="CUR37868.1"/>
    </source>
</evidence>